<dbReference type="EMBL" id="JAUSQZ010000001">
    <property type="protein sequence ID" value="MDP9828936.1"/>
    <property type="molecule type" value="Genomic_DNA"/>
</dbReference>
<keyword evidence="4" id="KW-1185">Reference proteome</keyword>
<dbReference type="PANTHER" id="PTHR11552:SF152">
    <property type="entry name" value="OXIDASE (CODA), PUTATIVE (AFU_ORTHOLOGUE AFUA_8G04090)-RELATED"/>
    <property type="match status" value="1"/>
</dbReference>
<evidence type="ECO:0000259" key="2">
    <source>
        <dbReference type="PROSITE" id="PS00624"/>
    </source>
</evidence>
<sequence>MTILVVANSTVENSVVPNGTDDRSTSQMSVVESGQTPPVTDFDVLVVGGGTAGSVIAARLCADPGRRVGVLEWGPSDVDEPRALQIARWPEMLEGEYDLDYRSVPQERGNSNIRQARATILGGCSSVNTMIAWKPLASDLREWVAAGARGWEPSVILPYWDRLAAPITPVAPEHRNPLVELGVRSAVSALGVPRRETWNDLPGDLVEGAGFFEIGYDPATGVRSSASVSYLHPVLGRENLHVLLRRRALRLEFEGTRAKAVVCEGGERFTAREIVLSCGAIDTPRLLLLSGVGPAGVLKEAGVDLVLDRPGVGENLQDHAEGLTVFEIDCDVPDVRATDWDAGVLARVDENADRPDVLMHLPVTTVGGQAEAQGAVLPPRNLSMASNVAKPRSRGRVWIDSGDPTRPPLIDYRYFTDPDGHDERMLVAGIRLARRIAAAEPLARHIVREVFPGPDAQTDEEISRIERAAHQTVYHVSGTCRMGRPDDPDAVVDPELRVIGLEGLRIADASVFPTVTAVNPVGTVLVLAERAADLIVG</sequence>
<comment type="caution">
    <text evidence="3">The sequence shown here is derived from an EMBL/GenBank/DDBJ whole genome shotgun (WGS) entry which is preliminary data.</text>
</comment>
<organism evidence="3 4">
    <name type="scientific">Kineosporia succinea</name>
    <dbReference type="NCBI Taxonomy" id="84632"/>
    <lineage>
        <taxon>Bacteria</taxon>
        <taxon>Bacillati</taxon>
        <taxon>Actinomycetota</taxon>
        <taxon>Actinomycetes</taxon>
        <taxon>Kineosporiales</taxon>
        <taxon>Kineosporiaceae</taxon>
        <taxon>Kineosporia</taxon>
    </lineage>
</organism>
<dbReference type="Pfam" id="PF00732">
    <property type="entry name" value="GMC_oxred_N"/>
    <property type="match status" value="1"/>
</dbReference>
<dbReference type="Gene3D" id="3.50.50.60">
    <property type="entry name" value="FAD/NAD(P)-binding domain"/>
    <property type="match status" value="1"/>
</dbReference>
<dbReference type="Pfam" id="PF05199">
    <property type="entry name" value="GMC_oxred_C"/>
    <property type="match status" value="1"/>
</dbReference>
<reference evidence="3 4" key="1">
    <citation type="submission" date="2023-07" db="EMBL/GenBank/DDBJ databases">
        <title>Sequencing the genomes of 1000 actinobacteria strains.</title>
        <authorList>
            <person name="Klenk H.-P."/>
        </authorList>
    </citation>
    <scope>NUCLEOTIDE SEQUENCE [LARGE SCALE GENOMIC DNA]</scope>
    <source>
        <strain evidence="3 4">DSM 44388</strain>
    </source>
</reference>
<dbReference type="PANTHER" id="PTHR11552">
    <property type="entry name" value="GLUCOSE-METHANOL-CHOLINE GMC OXIDOREDUCTASE"/>
    <property type="match status" value="1"/>
</dbReference>
<dbReference type="InterPro" id="IPR036188">
    <property type="entry name" value="FAD/NAD-bd_sf"/>
</dbReference>
<dbReference type="SUPFAM" id="SSF51905">
    <property type="entry name" value="FAD/NAD(P)-binding domain"/>
    <property type="match status" value="1"/>
</dbReference>
<dbReference type="InterPro" id="IPR012132">
    <property type="entry name" value="GMC_OxRdtase"/>
</dbReference>
<evidence type="ECO:0000256" key="1">
    <source>
        <dbReference type="ARBA" id="ARBA00010790"/>
    </source>
</evidence>
<dbReference type="Proteomes" id="UP001235712">
    <property type="component" value="Unassembled WGS sequence"/>
</dbReference>
<dbReference type="PROSITE" id="PS00624">
    <property type="entry name" value="GMC_OXRED_2"/>
    <property type="match status" value="1"/>
</dbReference>
<accession>A0ABT9P8B7</accession>
<dbReference type="InterPro" id="IPR007867">
    <property type="entry name" value="GMC_OxRtase_C"/>
</dbReference>
<evidence type="ECO:0000313" key="3">
    <source>
        <dbReference type="EMBL" id="MDP9828936.1"/>
    </source>
</evidence>
<dbReference type="SUPFAM" id="SSF54373">
    <property type="entry name" value="FAD-linked reductases, C-terminal domain"/>
    <property type="match status" value="1"/>
</dbReference>
<evidence type="ECO:0000313" key="4">
    <source>
        <dbReference type="Proteomes" id="UP001235712"/>
    </source>
</evidence>
<protein>
    <submittedName>
        <fullName evidence="3">Choline dehydrogenase-like flavoprotein</fullName>
    </submittedName>
</protein>
<dbReference type="PIRSF" id="PIRSF000137">
    <property type="entry name" value="Alcohol_oxidase"/>
    <property type="match status" value="1"/>
</dbReference>
<gene>
    <name evidence="3" type="ORF">J2S57_004685</name>
</gene>
<dbReference type="InterPro" id="IPR000172">
    <property type="entry name" value="GMC_OxRdtase_N"/>
</dbReference>
<feature type="domain" description="Glucose-methanol-choline oxidoreductase N-terminal" evidence="2">
    <location>
        <begin position="279"/>
        <end position="293"/>
    </location>
</feature>
<name>A0ABT9P8B7_9ACTN</name>
<dbReference type="Gene3D" id="3.30.410.40">
    <property type="match status" value="1"/>
</dbReference>
<comment type="similarity">
    <text evidence="1">Belongs to the GMC oxidoreductase family.</text>
</comment>
<proteinExistence type="inferred from homology"/>